<protein>
    <submittedName>
        <fullName evidence="2">Uncharacterized protein</fullName>
    </submittedName>
</protein>
<evidence type="ECO:0000256" key="1">
    <source>
        <dbReference type="SAM" id="SignalP"/>
    </source>
</evidence>
<proteinExistence type="predicted"/>
<dbReference type="Proteomes" id="UP000786811">
    <property type="component" value="Unassembled WGS sequence"/>
</dbReference>
<dbReference type="AlphaFoldDB" id="A0A8J2MIU3"/>
<keyword evidence="3" id="KW-1185">Reference proteome</keyword>
<comment type="caution">
    <text evidence="2">The sequence shown here is derived from an EMBL/GenBank/DDBJ whole genome shotgun (WGS) entry which is preliminary data.</text>
</comment>
<feature type="chain" id="PRO_5035150216" evidence="1">
    <location>
        <begin position="27"/>
        <end position="119"/>
    </location>
</feature>
<reference evidence="2" key="1">
    <citation type="submission" date="2021-04" db="EMBL/GenBank/DDBJ databases">
        <authorList>
            <person name="Chebbi M.A.C M."/>
        </authorList>
    </citation>
    <scope>NUCLEOTIDE SEQUENCE</scope>
</reference>
<evidence type="ECO:0000313" key="3">
    <source>
        <dbReference type="Proteomes" id="UP000786811"/>
    </source>
</evidence>
<dbReference type="EMBL" id="CAJNRD030001120">
    <property type="protein sequence ID" value="CAG5093779.1"/>
    <property type="molecule type" value="Genomic_DNA"/>
</dbReference>
<accession>A0A8J2MIU3</accession>
<evidence type="ECO:0000313" key="2">
    <source>
        <dbReference type="EMBL" id="CAG5093779.1"/>
    </source>
</evidence>
<keyword evidence="1" id="KW-0732">Signal</keyword>
<gene>
    <name evidence="2" type="ORF">HICCMSTLAB_LOCUS7105</name>
</gene>
<sequence length="119" mass="14464">MFIVIAPPRLLFLLLFFFFDNENLIANGGVIRFLMRLFSLKIYDEILGKIWLESKLPIWLDLYHAFFPKKASIKINGRDFLNHEEINAKKFKHLYNYCKLIIVEHMIRIMYMYTYDHKK</sequence>
<feature type="signal peptide" evidence="1">
    <location>
        <begin position="1"/>
        <end position="26"/>
    </location>
</feature>
<name>A0A8J2MIU3_COTCN</name>
<organism evidence="2 3">
    <name type="scientific">Cotesia congregata</name>
    <name type="common">Parasitoid wasp</name>
    <name type="synonym">Apanteles congregatus</name>
    <dbReference type="NCBI Taxonomy" id="51543"/>
    <lineage>
        <taxon>Eukaryota</taxon>
        <taxon>Metazoa</taxon>
        <taxon>Ecdysozoa</taxon>
        <taxon>Arthropoda</taxon>
        <taxon>Hexapoda</taxon>
        <taxon>Insecta</taxon>
        <taxon>Pterygota</taxon>
        <taxon>Neoptera</taxon>
        <taxon>Endopterygota</taxon>
        <taxon>Hymenoptera</taxon>
        <taxon>Apocrita</taxon>
        <taxon>Ichneumonoidea</taxon>
        <taxon>Braconidae</taxon>
        <taxon>Microgastrinae</taxon>
        <taxon>Cotesia</taxon>
    </lineage>
</organism>